<accession>A0A9P4JXS2</accession>
<evidence type="ECO:0000256" key="1">
    <source>
        <dbReference type="SAM" id="Phobius"/>
    </source>
</evidence>
<dbReference type="EMBL" id="ML986731">
    <property type="protein sequence ID" value="KAF2258892.1"/>
    <property type="molecule type" value="Genomic_DNA"/>
</dbReference>
<feature type="transmembrane region" description="Helical" evidence="1">
    <location>
        <begin position="561"/>
        <end position="587"/>
    </location>
</feature>
<comment type="caution">
    <text evidence="3">The sequence shown here is derived from an EMBL/GenBank/DDBJ whole genome shotgun (WGS) entry which is preliminary data.</text>
</comment>
<keyword evidence="1" id="KW-0812">Transmembrane</keyword>
<sequence>MWNFNICSLAPTLLLLWQPLLTNAAENDTAPPDSTEVIGWQADAPRRGTLHIIINCIFTILACTWSIQHLNVPSHDELQPSKWGWPRIRWILHPFQPLNLTWAKVKWTGMTILFPELVLAHSVAEFQMALESMQAMGSNGLRMPVQYPKSLRRVLSNKFSTNMGNEQAKLGKKGIPKQWQWTIVHSYYANMGGFHLYATREDLTPPIKDALEACFGVAKSKLDDDSGGQEEAIDICCLTTDQLIYCLEHFEDFKFEDVWISREEIEDKGKAENFAKLIAVLELANLVLSICVRWGRRFAVSQLEVLTVVFAICGVVIYVFRWYKPKGVEIPTRVWLQTDNNSGQDPLEERLKVYGPDLRLRSPDRIYEVLKQPNDGRIPTVSGKIRNDNVPRRQWNESHYIVHVLAGLTVAIGCLHLIAWDFEYPTFCEKILWRVSCFSLIILPLAPVFVLPVVRKAVWKRATKSFFVRFLELAMQPPEHLTPGPLALRLQGLNRFFLDQIGLDFYSNILDYPDGYDKETKKYLEEHLEEAPRLEKVMKGKVARNYVDFADHITKFPTLEFGLWAVLFYASFFLYTAARLIMIGLAFSTLRAMPDTLYKTTWVDFIPNVT</sequence>
<organism evidence="3 4">
    <name type="scientific">Lojkania enalia</name>
    <dbReference type="NCBI Taxonomy" id="147567"/>
    <lineage>
        <taxon>Eukaryota</taxon>
        <taxon>Fungi</taxon>
        <taxon>Dikarya</taxon>
        <taxon>Ascomycota</taxon>
        <taxon>Pezizomycotina</taxon>
        <taxon>Dothideomycetes</taxon>
        <taxon>Pleosporomycetidae</taxon>
        <taxon>Pleosporales</taxon>
        <taxon>Pleosporales incertae sedis</taxon>
        <taxon>Lojkania</taxon>
    </lineage>
</organism>
<feature type="transmembrane region" description="Helical" evidence="1">
    <location>
        <begin position="431"/>
        <end position="454"/>
    </location>
</feature>
<evidence type="ECO:0000313" key="3">
    <source>
        <dbReference type="EMBL" id="KAF2258892.1"/>
    </source>
</evidence>
<keyword evidence="1" id="KW-0472">Membrane</keyword>
<feature type="signal peptide" evidence="2">
    <location>
        <begin position="1"/>
        <end position="24"/>
    </location>
</feature>
<dbReference type="PANTHER" id="PTHR35043">
    <property type="entry name" value="TRANSCRIPTION FACTOR DOMAIN-CONTAINING PROTEIN"/>
    <property type="match status" value="1"/>
</dbReference>
<feature type="chain" id="PRO_5040300863" evidence="2">
    <location>
        <begin position="25"/>
        <end position="610"/>
    </location>
</feature>
<keyword evidence="4" id="KW-1185">Reference proteome</keyword>
<evidence type="ECO:0000256" key="2">
    <source>
        <dbReference type="SAM" id="SignalP"/>
    </source>
</evidence>
<name>A0A9P4JXS2_9PLEO</name>
<feature type="transmembrane region" description="Helical" evidence="1">
    <location>
        <begin position="301"/>
        <end position="323"/>
    </location>
</feature>
<feature type="transmembrane region" description="Helical" evidence="1">
    <location>
        <begin position="400"/>
        <end position="419"/>
    </location>
</feature>
<proteinExistence type="predicted"/>
<gene>
    <name evidence="3" type="ORF">CC78DRAFT_593531</name>
</gene>
<keyword evidence="1" id="KW-1133">Transmembrane helix</keyword>
<reference evidence="4" key="1">
    <citation type="journal article" date="2020" name="Stud. Mycol.">
        <title>101 Dothideomycetes genomes: A test case for predicting lifestyles and emergence of pathogens.</title>
        <authorList>
            <person name="Haridas S."/>
            <person name="Albert R."/>
            <person name="Binder M."/>
            <person name="Bloem J."/>
            <person name="LaButti K."/>
            <person name="Salamov A."/>
            <person name="Andreopoulos B."/>
            <person name="Baker S."/>
            <person name="Barry K."/>
            <person name="Bills G."/>
            <person name="Bluhm B."/>
            <person name="Cannon C."/>
            <person name="Castanera R."/>
            <person name="Culley D."/>
            <person name="Daum C."/>
            <person name="Ezra D."/>
            <person name="Gonzalez J."/>
            <person name="Henrissat B."/>
            <person name="Kuo A."/>
            <person name="Liang C."/>
            <person name="Lipzen A."/>
            <person name="Lutzoni F."/>
            <person name="Magnuson J."/>
            <person name="Mondo S."/>
            <person name="Nolan M."/>
            <person name="Ohm R."/>
            <person name="Pangilinan J."/>
            <person name="Park H.-J."/>
            <person name="Ramirez L."/>
            <person name="Alfaro M."/>
            <person name="Sun H."/>
            <person name="Tritt A."/>
            <person name="Yoshinaga Y."/>
            <person name="Zwiers L.-H."/>
            <person name="Turgeon B."/>
            <person name="Goodwin S."/>
            <person name="Spatafora J."/>
            <person name="Crous P."/>
            <person name="Grigoriev I."/>
        </authorList>
    </citation>
    <scope>NUCLEOTIDE SEQUENCE [LARGE SCALE GENOMIC DNA]</scope>
    <source>
        <strain evidence="4">CBS 304.66</strain>
    </source>
</reference>
<dbReference type="PANTHER" id="PTHR35043:SF8">
    <property type="entry name" value="DUF4220 DOMAIN-CONTAINING PROTEIN"/>
    <property type="match status" value="1"/>
</dbReference>
<dbReference type="AlphaFoldDB" id="A0A9P4JXS2"/>
<protein>
    <submittedName>
        <fullName evidence="3">Uncharacterized protein</fullName>
    </submittedName>
</protein>
<keyword evidence="2" id="KW-0732">Signal</keyword>
<dbReference type="Proteomes" id="UP000800093">
    <property type="component" value="Unassembled WGS sequence"/>
</dbReference>
<evidence type="ECO:0000313" key="4">
    <source>
        <dbReference type="Proteomes" id="UP000800093"/>
    </source>
</evidence>
<dbReference type="OrthoDB" id="9451547at2759"/>